<feature type="region of interest" description="Disordered" evidence="6">
    <location>
        <begin position="225"/>
        <end position="250"/>
    </location>
</feature>
<dbReference type="InterPro" id="IPR052186">
    <property type="entry name" value="Hydantoin_racemase-like"/>
</dbReference>
<comment type="similarity">
    <text evidence="1">Belongs to the HyuE racemase family.</text>
</comment>
<dbReference type="RefSeq" id="WP_271173429.1">
    <property type="nucleotide sequence ID" value="NZ_BSEJ01000008.1"/>
</dbReference>
<dbReference type="EC" id="5.1.99.5" evidence="3"/>
<dbReference type="Pfam" id="PF01177">
    <property type="entry name" value="Asp_Glu_race"/>
    <property type="match status" value="1"/>
</dbReference>
<dbReference type="Gene3D" id="3.40.50.12500">
    <property type="match status" value="1"/>
</dbReference>
<evidence type="ECO:0000256" key="2">
    <source>
        <dbReference type="ARBA" id="ARBA00051635"/>
    </source>
</evidence>
<dbReference type="InterPro" id="IPR053714">
    <property type="entry name" value="Iso_Racemase_Enz_sf"/>
</dbReference>
<comment type="catalytic activity">
    <reaction evidence="2">
        <text>a D-5-monosubstituted hydantoin = a L-5-monosubstituted hydantoin</text>
        <dbReference type="Rhea" id="RHEA:46624"/>
        <dbReference type="ChEBI" id="CHEBI:86339"/>
        <dbReference type="ChEBI" id="CHEBI:86340"/>
        <dbReference type="EC" id="5.1.99.5"/>
    </reaction>
</comment>
<accession>A0A9W6LWZ6</accession>
<evidence type="ECO:0000256" key="6">
    <source>
        <dbReference type="SAM" id="MobiDB-lite"/>
    </source>
</evidence>
<sequence>MRITLINPNTSRAMTAKIAAAAREAAAPDVEVVAVCPAEGDGPAAIESHLDEVHAAAAVVDAIRRDQAAGGSDGYIVACFGDPGLDAARELVDAPVVGIAEAAMHVAALTGRTFGIVTTLSRTLGRAQDLVLRYGFERACVAAYGTGIPVLDLEEADPAAVERIAAWCERVAWEDRADAVVLGCAGMADLCAHLSERVGVPVVDGVAAAVGLVSAMARMGVGTSKRDEYATPPHREPLARDAAVAGSVTA</sequence>
<evidence type="ECO:0000256" key="5">
    <source>
        <dbReference type="ARBA" id="ARBA00093199"/>
    </source>
</evidence>
<dbReference type="GO" id="GO:0036348">
    <property type="term" value="F:hydantoin racemase activity"/>
    <property type="evidence" value="ECO:0007669"/>
    <property type="project" value="UniProtKB-EC"/>
</dbReference>
<proteinExistence type="inferred from homology"/>
<feature type="compositionally biased region" description="Basic and acidic residues" evidence="6">
    <location>
        <begin position="225"/>
        <end position="239"/>
    </location>
</feature>
<dbReference type="PANTHER" id="PTHR28047">
    <property type="entry name" value="PROTEIN DCG1"/>
    <property type="match status" value="1"/>
</dbReference>
<comment type="caution">
    <text evidence="7">The sequence shown here is derived from an EMBL/GenBank/DDBJ whole genome shotgun (WGS) entry which is preliminary data.</text>
</comment>
<dbReference type="GO" id="GO:0047661">
    <property type="term" value="F:amino-acid racemase activity"/>
    <property type="evidence" value="ECO:0007669"/>
    <property type="project" value="InterPro"/>
</dbReference>
<protein>
    <recommendedName>
        <fullName evidence="4">Hydantoin racemase</fullName>
        <ecNumber evidence="3">5.1.99.5</ecNumber>
    </recommendedName>
</protein>
<reference evidence="7" key="2">
    <citation type="submission" date="2023-01" db="EMBL/GenBank/DDBJ databases">
        <authorList>
            <person name="Sun Q."/>
            <person name="Evtushenko L."/>
        </authorList>
    </citation>
    <scope>NUCLEOTIDE SEQUENCE</scope>
    <source>
        <strain evidence="7">VKM Ac-1020</strain>
    </source>
</reference>
<dbReference type="AlphaFoldDB" id="A0A9W6LWZ6"/>
<evidence type="ECO:0000313" key="7">
    <source>
        <dbReference type="EMBL" id="GLJ61720.1"/>
    </source>
</evidence>
<dbReference type="PANTHER" id="PTHR28047:SF5">
    <property type="entry name" value="PROTEIN DCG1"/>
    <property type="match status" value="1"/>
</dbReference>
<evidence type="ECO:0000256" key="4">
    <source>
        <dbReference type="ARBA" id="ARBA00067972"/>
    </source>
</evidence>
<evidence type="ECO:0000313" key="8">
    <source>
        <dbReference type="Proteomes" id="UP001142462"/>
    </source>
</evidence>
<dbReference type="Proteomes" id="UP001142462">
    <property type="component" value="Unassembled WGS sequence"/>
</dbReference>
<name>A0A9W6LWZ6_9MICO</name>
<evidence type="ECO:0000256" key="1">
    <source>
        <dbReference type="ARBA" id="ARBA00038414"/>
    </source>
</evidence>
<dbReference type="EMBL" id="BSEJ01000008">
    <property type="protein sequence ID" value="GLJ61720.1"/>
    <property type="molecule type" value="Genomic_DNA"/>
</dbReference>
<keyword evidence="8" id="KW-1185">Reference proteome</keyword>
<reference evidence="7" key="1">
    <citation type="journal article" date="2014" name="Int. J. Syst. Evol. Microbiol.">
        <title>Complete genome sequence of Corynebacterium casei LMG S-19264T (=DSM 44701T), isolated from a smear-ripened cheese.</title>
        <authorList>
            <consortium name="US DOE Joint Genome Institute (JGI-PGF)"/>
            <person name="Walter F."/>
            <person name="Albersmeier A."/>
            <person name="Kalinowski J."/>
            <person name="Ruckert C."/>
        </authorList>
    </citation>
    <scope>NUCLEOTIDE SEQUENCE</scope>
    <source>
        <strain evidence="7">VKM Ac-1020</strain>
    </source>
</reference>
<organism evidence="7 8">
    <name type="scientific">Microbacterium barkeri</name>
    <dbReference type="NCBI Taxonomy" id="33917"/>
    <lineage>
        <taxon>Bacteria</taxon>
        <taxon>Bacillati</taxon>
        <taxon>Actinomycetota</taxon>
        <taxon>Actinomycetes</taxon>
        <taxon>Micrococcales</taxon>
        <taxon>Microbacteriaceae</taxon>
        <taxon>Microbacterium</taxon>
    </lineage>
</organism>
<dbReference type="FunFam" id="3.40.50.12500:FF:000001">
    <property type="entry name" value="Putative hydantoin racemase"/>
    <property type="match status" value="1"/>
</dbReference>
<comment type="catalytic activity">
    <reaction evidence="5">
        <text>D-5-benzylhydantoin = L-5-benzylhydantoin</text>
        <dbReference type="Rhea" id="RHEA:83991"/>
        <dbReference type="ChEBI" id="CHEBI:176864"/>
        <dbReference type="ChEBI" id="CHEBI:233540"/>
    </reaction>
</comment>
<gene>
    <name evidence="7" type="ORF">GCM10017576_18500</name>
</gene>
<dbReference type="InterPro" id="IPR015942">
    <property type="entry name" value="Asp/Glu/hydantoin_racemase"/>
</dbReference>
<evidence type="ECO:0000256" key="3">
    <source>
        <dbReference type="ARBA" id="ARBA00066406"/>
    </source>
</evidence>